<gene>
    <name evidence="1" type="ORF">ACFFLM_08840</name>
</gene>
<evidence type="ECO:0000313" key="2">
    <source>
        <dbReference type="Proteomes" id="UP001589733"/>
    </source>
</evidence>
<evidence type="ECO:0000313" key="1">
    <source>
        <dbReference type="EMBL" id="MFB9992065.1"/>
    </source>
</evidence>
<dbReference type="EMBL" id="JBHLYR010000028">
    <property type="protein sequence ID" value="MFB9992065.1"/>
    <property type="molecule type" value="Genomic_DNA"/>
</dbReference>
<keyword evidence="2" id="KW-1185">Reference proteome</keyword>
<comment type="caution">
    <text evidence="1">The sequence shown here is derived from an EMBL/GenBank/DDBJ whole genome shotgun (WGS) entry which is preliminary data.</text>
</comment>
<accession>A0ABV6AXB8</accession>
<protein>
    <submittedName>
        <fullName evidence="1">Uncharacterized protein</fullName>
    </submittedName>
</protein>
<reference evidence="1 2" key="1">
    <citation type="submission" date="2024-09" db="EMBL/GenBank/DDBJ databases">
        <authorList>
            <person name="Sun Q."/>
            <person name="Mori K."/>
        </authorList>
    </citation>
    <scope>NUCLEOTIDE SEQUENCE [LARGE SCALE GENOMIC DNA]</scope>
    <source>
        <strain evidence="1 2">JCM 13503</strain>
    </source>
</reference>
<name>A0ABV6AXB8_9DEIO</name>
<sequence>MTSPSLPQWQVVLRWEDGTRSTVRYTGSLWIGPMSQGVHQLALACYAGRRAAQPDLPEQMPYLILSFTPVEGNATPPAEGCWAERIPRSGRAS</sequence>
<dbReference type="RefSeq" id="WP_380008246.1">
    <property type="nucleotide sequence ID" value="NZ_JBHLYR010000028.1"/>
</dbReference>
<organism evidence="1 2">
    <name type="scientific">Deinococcus oregonensis</name>
    <dbReference type="NCBI Taxonomy" id="1805970"/>
    <lineage>
        <taxon>Bacteria</taxon>
        <taxon>Thermotogati</taxon>
        <taxon>Deinococcota</taxon>
        <taxon>Deinococci</taxon>
        <taxon>Deinococcales</taxon>
        <taxon>Deinococcaceae</taxon>
        <taxon>Deinococcus</taxon>
    </lineage>
</organism>
<proteinExistence type="predicted"/>
<dbReference type="Proteomes" id="UP001589733">
    <property type="component" value="Unassembled WGS sequence"/>
</dbReference>